<dbReference type="PANTHER" id="PTHR43415">
    <property type="entry name" value="SPERMIDINE N(1)-ACETYLTRANSFERASE"/>
    <property type="match status" value="1"/>
</dbReference>
<evidence type="ECO:0000259" key="1">
    <source>
        <dbReference type="PROSITE" id="PS51186"/>
    </source>
</evidence>
<dbReference type="SUPFAM" id="SSF55729">
    <property type="entry name" value="Acyl-CoA N-acyltransferases (Nat)"/>
    <property type="match status" value="1"/>
</dbReference>
<keyword evidence="2" id="KW-0808">Transferase</keyword>
<proteinExistence type="predicted"/>
<dbReference type="RefSeq" id="WP_231417023.1">
    <property type="nucleotide sequence ID" value="NZ_CP126446.1"/>
</dbReference>
<organism evidence="2 3">
    <name type="scientific">Pontibacillus chungwhensis</name>
    <dbReference type="NCBI Taxonomy" id="265426"/>
    <lineage>
        <taxon>Bacteria</taxon>
        <taxon>Bacillati</taxon>
        <taxon>Bacillota</taxon>
        <taxon>Bacilli</taxon>
        <taxon>Bacillales</taxon>
        <taxon>Bacillaceae</taxon>
        <taxon>Pontibacillus</taxon>
    </lineage>
</organism>
<reference evidence="2 3" key="1">
    <citation type="submission" date="2023-05" db="EMBL/GenBank/DDBJ databases">
        <title>Comparative genomics reveals the evidence of polycyclic aromatic hydrocarbons degradation in moderately halophilic genus Pontibacillus.</title>
        <authorList>
            <person name="Yang H."/>
            <person name="Qian Z."/>
        </authorList>
    </citation>
    <scope>NUCLEOTIDE SEQUENCE [LARGE SCALE GENOMIC DNA]</scope>
    <source>
        <strain evidence="3">HN14</strain>
    </source>
</reference>
<dbReference type="Pfam" id="PF13302">
    <property type="entry name" value="Acetyltransf_3"/>
    <property type="match status" value="1"/>
</dbReference>
<dbReference type="EMBL" id="CP126446">
    <property type="protein sequence ID" value="WIF96757.1"/>
    <property type="molecule type" value="Genomic_DNA"/>
</dbReference>
<dbReference type="PROSITE" id="PS51186">
    <property type="entry name" value="GNAT"/>
    <property type="match status" value="1"/>
</dbReference>
<dbReference type="Proteomes" id="UP001236652">
    <property type="component" value="Chromosome"/>
</dbReference>
<evidence type="ECO:0000313" key="2">
    <source>
        <dbReference type="EMBL" id="WIF96757.1"/>
    </source>
</evidence>
<dbReference type="InterPro" id="IPR000182">
    <property type="entry name" value="GNAT_dom"/>
</dbReference>
<keyword evidence="3" id="KW-1185">Reference proteome</keyword>
<dbReference type="PANTHER" id="PTHR43415:SF3">
    <property type="entry name" value="GNAT-FAMILY ACETYLTRANSFERASE"/>
    <property type="match status" value="1"/>
</dbReference>
<sequence length="182" mass="21288">MTIRFLESKRVFLRPIEEADLDLFYNQGLWDSEVRRLTGTQAFFNRKSVKQWFEKIGEDSNRIDLLICQQEDEKPIGDMAILEIDQLNRKALVRVSLFVKETWGGGLGTEALSLLIDYGFRQLNLNRIGLDVFSYNTRAIRSYEKLGFVKEGQIRDALYYDGVYHDSILMGLKEEEFVKHHN</sequence>
<gene>
    <name evidence="2" type="ORF">QNI29_13470</name>
</gene>
<accession>A0ABY8UTC5</accession>
<dbReference type="EC" id="2.-.-.-" evidence="2"/>
<feature type="domain" description="N-acetyltransferase" evidence="1">
    <location>
        <begin position="11"/>
        <end position="175"/>
    </location>
</feature>
<dbReference type="Gene3D" id="3.40.630.30">
    <property type="match status" value="1"/>
</dbReference>
<dbReference type="InterPro" id="IPR016181">
    <property type="entry name" value="Acyl_CoA_acyltransferase"/>
</dbReference>
<evidence type="ECO:0000313" key="3">
    <source>
        <dbReference type="Proteomes" id="UP001236652"/>
    </source>
</evidence>
<name>A0ABY8UTC5_9BACI</name>
<protein>
    <submittedName>
        <fullName evidence="2">GNAT family protein</fullName>
        <ecNumber evidence="2">2.-.-.-</ecNumber>
    </submittedName>
</protein>
<dbReference type="GO" id="GO:0016740">
    <property type="term" value="F:transferase activity"/>
    <property type="evidence" value="ECO:0007669"/>
    <property type="project" value="UniProtKB-KW"/>
</dbReference>